<organism evidence="9 10">
    <name type="scientific">Nocardioides aestuarii</name>
    <dbReference type="NCBI Taxonomy" id="252231"/>
    <lineage>
        <taxon>Bacteria</taxon>
        <taxon>Bacillati</taxon>
        <taxon>Actinomycetota</taxon>
        <taxon>Actinomycetes</taxon>
        <taxon>Propionibacteriales</taxon>
        <taxon>Nocardioidaceae</taxon>
        <taxon>Nocardioides</taxon>
    </lineage>
</organism>
<dbReference type="InterPro" id="IPR003439">
    <property type="entry name" value="ABC_transporter-like_ATP-bd"/>
</dbReference>
<proteinExistence type="inferred from homology"/>
<reference evidence="10" key="1">
    <citation type="journal article" date="2019" name="Int. J. Syst. Evol. Microbiol.">
        <title>The Global Catalogue of Microorganisms (GCM) 10K type strain sequencing project: providing services to taxonomists for standard genome sequencing and annotation.</title>
        <authorList>
            <consortium name="The Broad Institute Genomics Platform"/>
            <consortium name="The Broad Institute Genome Sequencing Center for Infectious Disease"/>
            <person name="Wu L."/>
            <person name="Ma J."/>
        </authorList>
    </citation>
    <scope>NUCLEOTIDE SEQUENCE [LARGE SCALE GENOMIC DNA]</scope>
    <source>
        <strain evidence="10">CGMCC 1.12477</strain>
    </source>
</reference>
<gene>
    <name evidence="9" type="ORF">ACFSDE_14870</name>
</gene>
<name>A0ABW4TQ71_9ACTN</name>
<keyword evidence="7" id="KW-0472">Membrane</keyword>
<keyword evidence="3" id="KW-0813">Transport</keyword>
<protein>
    <submittedName>
        <fullName evidence="9">Dipeptide ABC transporter ATP-binding protein</fullName>
    </submittedName>
</protein>
<evidence type="ECO:0000259" key="8">
    <source>
        <dbReference type="PROSITE" id="PS50893"/>
    </source>
</evidence>
<comment type="subcellular location">
    <subcellularLocation>
        <location evidence="1">Cell membrane</location>
        <topology evidence="1">Peripheral membrane protein</topology>
    </subcellularLocation>
</comment>
<comment type="caution">
    <text evidence="9">The sequence shown here is derived from an EMBL/GenBank/DDBJ whole genome shotgun (WGS) entry which is preliminary data.</text>
</comment>
<feature type="domain" description="ABC transporter" evidence="8">
    <location>
        <begin position="7"/>
        <end position="258"/>
    </location>
</feature>
<dbReference type="PANTHER" id="PTHR43297:SF2">
    <property type="entry name" value="DIPEPTIDE TRANSPORT ATP-BINDING PROTEIN DPPD"/>
    <property type="match status" value="1"/>
</dbReference>
<evidence type="ECO:0000256" key="2">
    <source>
        <dbReference type="ARBA" id="ARBA00005417"/>
    </source>
</evidence>
<dbReference type="PROSITE" id="PS50893">
    <property type="entry name" value="ABC_TRANSPORTER_2"/>
    <property type="match status" value="2"/>
</dbReference>
<sequence>MSDLPVLAVDDLRVAIHGREIVHGVSFEVPDGGCLGVVGESGSGKSLTVLSATGLLDVPGAHVSGSSVLATPDEGPTEVVGASARTLRSVLGRRVGFVFQDPGTSLNPLLTLERQLTEGPEAHLGMTRRASRRHALDLLEAVGVPDPEDRLHAYPHQLSGGQRQRVMIAVALACNPDLLIADEPTTALDVTTQAQVIDLVRSMQADRGMAVVWISHDLGVIGQVADEVTVLRQGEAVEQAPVLDVFDRPQHDYTRLLLGSRPVLGSPRPAPEAPPEPLLSVDDLHVTFTQRAETGTRRILAVRGVSFDVAAGTTLGIVGESGSGKSTVAGVLTRQVAPDRGSVSLDGTDVLAASGAAGRELKRRIAMVFQDPYAALNPRSTVARSVSEPLRVHKIAEGSERDRRVRELLELVELPADFVERYPHQLSGGQRQRVCIARALACDPSVLILDESTASLDVSIQARILDLLLRLQEDLGLTYLFIAHDLAVVERISHDVLVMHRGRAVEHRPAADLFEDPQDDYTRTLLEAVPPLRPRAAAGSSPG</sequence>
<dbReference type="SUPFAM" id="SSF52540">
    <property type="entry name" value="P-loop containing nucleoside triphosphate hydrolases"/>
    <property type="match status" value="2"/>
</dbReference>
<evidence type="ECO:0000256" key="1">
    <source>
        <dbReference type="ARBA" id="ARBA00004202"/>
    </source>
</evidence>
<comment type="similarity">
    <text evidence="2">Belongs to the ABC transporter superfamily.</text>
</comment>
<dbReference type="Proteomes" id="UP001597351">
    <property type="component" value="Unassembled WGS sequence"/>
</dbReference>
<dbReference type="Pfam" id="PF08352">
    <property type="entry name" value="oligo_HPY"/>
    <property type="match status" value="2"/>
</dbReference>
<dbReference type="PANTHER" id="PTHR43297">
    <property type="entry name" value="OLIGOPEPTIDE TRANSPORT ATP-BINDING PROTEIN APPD"/>
    <property type="match status" value="1"/>
</dbReference>
<dbReference type="NCBIfam" id="NF007739">
    <property type="entry name" value="PRK10419.1"/>
    <property type="match status" value="2"/>
</dbReference>
<keyword evidence="5" id="KW-0547">Nucleotide-binding</keyword>
<dbReference type="EMBL" id="JBHUGD010000003">
    <property type="protein sequence ID" value="MFD1948081.1"/>
    <property type="molecule type" value="Genomic_DNA"/>
</dbReference>
<dbReference type="InterPro" id="IPR013563">
    <property type="entry name" value="Oligopep_ABC_C"/>
</dbReference>
<feature type="domain" description="ABC transporter" evidence="8">
    <location>
        <begin position="279"/>
        <end position="526"/>
    </location>
</feature>
<accession>A0ABW4TQ71</accession>
<evidence type="ECO:0000256" key="7">
    <source>
        <dbReference type="ARBA" id="ARBA00023136"/>
    </source>
</evidence>
<dbReference type="SMART" id="SM00382">
    <property type="entry name" value="AAA"/>
    <property type="match status" value="2"/>
</dbReference>
<dbReference type="InterPro" id="IPR017871">
    <property type="entry name" value="ABC_transporter-like_CS"/>
</dbReference>
<dbReference type="InterPro" id="IPR027417">
    <property type="entry name" value="P-loop_NTPase"/>
</dbReference>
<evidence type="ECO:0000313" key="10">
    <source>
        <dbReference type="Proteomes" id="UP001597351"/>
    </source>
</evidence>
<dbReference type="CDD" id="cd03257">
    <property type="entry name" value="ABC_NikE_OppD_transporters"/>
    <property type="match status" value="2"/>
</dbReference>
<dbReference type="NCBIfam" id="NF008453">
    <property type="entry name" value="PRK11308.1"/>
    <property type="match status" value="2"/>
</dbReference>
<keyword evidence="10" id="KW-1185">Reference proteome</keyword>
<dbReference type="Gene3D" id="3.40.50.300">
    <property type="entry name" value="P-loop containing nucleotide triphosphate hydrolases"/>
    <property type="match status" value="2"/>
</dbReference>
<evidence type="ECO:0000256" key="6">
    <source>
        <dbReference type="ARBA" id="ARBA00022840"/>
    </source>
</evidence>
<keyword evidence="6 9" id="KW-0067">ATP-binding</keyword>
<evidence type="ECO:0000256" key="5">
    <source>
        <dbReference type="ARBA" id="ARBA00022741"/>
    </source>
</evidence>
<dbReference type="RefSeq" id="WP_343919784.1">
    <property type="nucleotide sequence ID" value="NZ_BAAAJT010000002.1"/>
</dbReference>
<dbReference type="InterPro" id="IPR050388">
    <property type="entry name" value="ABC_Ni/Peptide_Import"/>
</dbReference>
<dbReference type="PROSITE" id="PS00211">
    <property type="entry name" value="ABC_TRANSPORTER_1"/>
    <property type="match status" value="2"/>
</dbReference>
<evidence type="ECO:0000256" key="4">
    <source>
        <dbReference type="ARBA" id="ARBA00022475"/>
    </source>
</evidence>
<dbReference type="GO" id="GO:0005524">
    <property type="term" value="F:ATP binding"/>
    <property type="evidence" value="ECO:0007669"/>
    <property type="project" value="UniProtKB-KW"/>
</dbReference>
<evidence type="ECO:0000313" key="9">
    <source>
        <dbReference type="EMBL" id="MFD1948081.1"/>
    </source>
</evidence>
<dbReference type="InterPro" id="IPR003593">
    <property type="entry name" value="AAA+_ATPase"/>
</dbReference>
<dbReference type="Pfam" id="PF00005">
    <property type="entry name" value="ABC_tran"/>
    <property type="match status" value="2"/>
</dbReference>
<keyword evidence="4" id="KW-1003">Cell membrane</keyword>
<evidence type="ECO:0000256" key="3">
    <source>
        <dbReference type="ARBA" id="ARBA00022448"/>
    </source>
</evidence>